<evidence type="ECO:0000313" key="4">
    <source>
        <dbReference type="EMBL" id="KAK5995777.1"/>
    </source>
</evidence>
<feature type="compositionally biased region" description="Low complexity" evidence="2">
    <location>
        <begin position="75"/>
        <end position="91"/>
    </location>
</feature>
<dbReference type="Proteomes" id="UP001338125">
    <property type="component" value="Unassembled WGS sequence"/>
</dbReference>
<dbReference type="InterPro" id="IPR021858">
    <property type="entry name" value="Fun_TF"/>
</dbReference>
<dbReference type="Pfam" id="PF11951">
    <property type="entry name" value="Fungal_trans_2"/>
    <property type="match status" value="1"/>
</dbReference>
<dbReference type="Pfam" id="PF00172">
    <property type="entry name" value="Zn_clus"/>
    <property type="match status" value="1"/>
</dbReference>
<protein>
    <submittedName>
        <fullName evidence="4">Transcription factor dbaG-like protein</fullName>
    </submittedName>
</protein>
<gene>
    <name evidence="4" type="ORF">PT974_04195</name>
</gene>
<dbReference type="PANTHER" id="PTHR38791:SF13">
    <property type="entry name" value="ZN(2)-C6 FUNGAL-TYPE DOMAIN-CONTAINING PROTEIN"/>
    <property type="match status" value="1"/>
</dbReference>
<proteinExistence type="predicted"/>
<evidence type="ECO:0000259" key="3">
    <source>
        <dbReference type="PROSITE" id="PS50048"/>
    </source>
</evidence>
<accession>A0ABR0SV30</accession>
<evidence type="ECO:0000256" key="2">
    <source>
        <dbReference type="SAM" id="MobiDB-lite"/>
    </source>
</evidence>
<dbReference type="SUPFAM" id="SSF57701">
    <property type="entry name" value="Zn2/Cys6 DNA-binding domain"/>
    <property type="match status" value="1"/>
</dbReference>
<sequence length="616" mass="68854">MVYQGKPSKGCQMCRSRRIKCDEQRPTCGQCQKSRRQCPGYKDEFDLVFRNETQATERRAKRASKKALAKKLNKDSSSSSDTSSPIALSPSTSPSSAVAMPPWLVSLASRSSYHARASLYSLFKTPQPTLDDRAACFFISNYVLIPQQGNTRGFLEYVIPILIVDEVALPFKYAFEACALATLGNHLPLADDISKRALQKYTQALSAVSTTLKNPGTRLQDATLAAVLLLGLFENVTAQQPGMFAWGSHIEGAIQLAESRGAEQLQSKIGITLFIAVRTQMIIHTFSTAKLPKSGLTWWAKEEAVRDKYASQCQELNLRTGDIRGKVNQLMGELPRNEETIKVMQDMVKKAQIIDRDCVTWARSLPEHFRYQTVAWEQHDTYSDYSRAEVFPGRIDAYQDLWVASIWNMMRCSRIILASIVVRCTAWICAPVDYRSTPEYAAAARICVEIIEDIIASVPYQLGWFANRKYLLQHPSLSQFACGLEDTPKSLAGYFLTWPLACVQGQDYTTELQRAWVKERLVYIGKELGLRYALMLSESTDKVNDNQLTVRAPSMLIRKDGLMSPNQPYSALSAHIPGGSASSILAKLQDALKNGMITEQQMADMVKKVKGKFGPT</sequence>
<feature type="domain" description="Zn(2)-C6 fungal-type" evidence="3">
    <location>
        <begin position="10"/>
        <end position="38"/>
    </location>
</feature>
<keyword evidence="5" id="KW-1185">Reference proteome</keyword>
<name>A0ABR0SV30_9HYPO</name>
<keyword evidence="1" id="KW-0539">Nucleus</keyword>
<organism evidence="4 5">
    <name type="scientific">Cladobotryum mycophilum</name>
    <dbReference type="NCBI Taxonomy" id="491253"/>
    <lineage>
        <taxon>Eukaryota</taxon>
        <taxon>Fungi</taxon>
        <taxon>Dikarya</taxon>
        <taxon>Ascomycota</taxon>
        <taxon>Pezizomycotina</taxon>
        <taxon>Sordariomycetes</taxon>
        <taxon>Hypocreomycetidae</taxon>
        <taxon>Hypocreales</taxon>
        <taxon>Hypocreaceae</taxon>
        <taxon>Cladobotryum</taxon>
    </lineage>
</organism>
<reference evidence="4 5" key="1">
    <citation type="submission" date="2024-01" db="EMBL/GenBank/DDBJ databases">
        <title>Complete genome of Cladobotryum mycophilum ATHUM6906.</title>
        <authorList>
            <person name="Christinaki A.C."/>
            <person name="Myridakis A.I."/>
            <person name="Kouvelis V.N."/>
        </authorList>
    </citation>
    <scope>NUCLEOTIDE SEQUENCE [LARGE SCALE GENOMIC DNA]</scope>
    <source>
        <strain evidence="4 5">ATHUM6906</strain>
    </source>
</reference>
<feature type="compositionally biased region" description="Basic residues" evidence="2">
    <location>
        <begin position="59"/>
        <end position="71"/>
    </location>
</feature>
<dbReference type="InterPro" id="IPR001138">
    <property type="entry name" value="Zn2Cys6_DnaBD"/>
</dbReference>
<dbReference type="PROSITE" id="PS50048">
    <property type="entry name" value="ZN2_CY6_FUNGAL_2"/>
    <property type="match status" value="1"/>
</dbReference>
<dbReference type="SMART" id="SM00066">
    <property type="entry name" value="GAL4"/>
    <property type="match status" value="1"/>
</dbReference>
<feature type="region of interest" description="Disordered" evidence="2">
    <location>
        <begin position="56"/>
        <end position="97"/>
    </location>
</feature>
<comment type="caution">
    <text evidence="4">The sequence shown here is derived from an EMBL/GenBank/DDBJ whole genome shotgun (WGS) entry which is preliminary data.</text>
</comment>
<dbReference type="EMBL" id="JAVFKD010000004">
    <property type="protein sequence ID" value="KAK5995777.1"/>
    <property type="molecule type" value="Genomic_DNA"/>
</dbReference>
<dbReference type="PANTHER" id="PTHR38791">
    <property type="entry name" value="ZN(II)2CYS6 TRANSCRIPTION FACTOR (EUROFUNG)-RELATED-RELATED"/>
    <property type="match status" value="1"/>
</dbReference>
<evidence type="ECO:0000256" key="1">
    <source>
        <dbReference type="ARBA" id="ARBA00023242"/>
    </source>
</evidence>
<dbReference type="InterPro" id="IPR036864">
    <property type="entry name" value="Zn2-C6_fun-type_DNA-bd_sf"/>
</dbReference>
<dbReference type="CDD" id="cd00067">
    <property type="entry name" value="GAL4"/>
    <property type="match status" value="1"/>
</dbReference>
<evidence type="ECO:0000313" key="5">
    <source>
        <dbReference type="Proteomes" id="UP001338125"/>
    </source>
</evidence>
<dbReference type="InterPro" id="IPR053175">
    <property type="entry name" value="DHMBA_Reg_Transcription_Factor"/>
</dbReference>
<dbReference type="Gene3D" id="4.10.240.10">
    <property type="entry name" value="Zn(2)-C6 fungal-type DNA-binding domain"/>
    <property type="match status" value="1"/>
</dbReference>
<dbReference type="PROSITE" id="PS00463">
    <property type="entry name" value="ZN2_CY6_FUNGAL_1"/>
    <property type="match status" value="1"/>
</dbReference>